<gene>
    <name evidence="1" type="ORF">FHR92_000223</name>
</gene>
<dbReference type="InterPro" id="IPR047727">
    <property type="entry name" value="Sce7725-like"/>
</dbReference>
<dbReference type="Proteomes" id="UP000567067">
    <property type="component" value="Unassembled WGS sequence"/>
</dbReference>
<comment type="caution">
    <text evidence="1">The sequence shown here is derived from an EMBL/GenBank/DDBJ whole genome shotgun (WGS) entry which is preliminary data.</text>
</comment>
<reference evidence="1 2" key="1">
    <citation type="submission" date="2020-08" db="EMBL/GenBank/DDBJ databases">
        <title>Genomic Encyclopedia of Type Strains, Phase III (KMG-III): the genomes of soil and plant-associated and newly described type strains.</title>
        <authorList>
            <person name="Whitman W."/>
        </authorList>
    </citation>
    <scope>NUCLEOTIDE SEQUENCE [LARGE SCALE GENOMIC DNA]</scope>
    <source>
        <strain evidence="1 2">CECT 8693</strain>
    </source>
</reference>
<evidence type="ECO:0000313" key="1">
    <source>
        <dbReference type="EMBL" id="MBA9083780.1"/>
    </source>
</evidence>
<dbReference type="NCBIfam" id="NF033831">
    <property type="entry name" value="sce7725_fam"/>
    <property type="match status" value="1"/>
</dbReference>
<organism evidence="1 2">
    <name type="scientific">Fontibacillus solani</name>
    <dbReference type="NCBI Taxonomy" id="1572857"/>
    <lineage>
        <taxon>Bacteria</taxon>
        <taxon>Bacillati</taxon>
        <taxon>Bacillota</taxon>
        <taxon>Bacilli</taxon>
        <taxon>Bacillales</taxon>
        <taxon>Paenibacillaceae</taxon>
        <taxon>Fontibacillus</taxon>
    </lineage>
</organism>
<evidence type="ECO:0008006" key="3">
    <source>
        <dbReference type="Google" id="ProtNLM"/>
    </source>
</evidence>
<evidence type="ECO:0000313" key="2">
    <source>
        <dbReference type="Proteomes" id="UP000567067"/>
    </source>
</evidence>
<proteinExistence type="predicted"/>
<sequence length="311" mass="35992">MYFPYLRGRQFELIAIRELVEKSLINKNVMPIVEPVKLSSALIKTLMSFREKDRALGFVRNPQVGSLLKDLSDEKNEKDKDRFYELLNTSETLTFLYADAKLPAHLSSIESRGLKKQDIATICINQDAIPYFKSAYGADSPRLNFIREKSVFRRQMPNQRVLFEDRFLKKKRNVAYLEQEDEPFTSDHLYYKSDGYLGFSDFSVVGDEFTETGFAPYAVAIHIVYLATDQTLRVRHFVSDTNDDITDPAGKFAEALEKLVNWNETHKLDTYGIKSFEEMYKSRSYPGLGIVKKLSIMHHLELMSRYLDGVN</sequence>
<protein>
    <recommendedName>
        <fullName evidence="3">Sce7725 family protein</fullName>
    </recommendedName>
</protein>
<dbReference type="AlphaFoldDB" id="A0A7W3XPU2"/>
<dbReference type="EMBL" id="JACJIP010000001">
    <property type="protein sequence ID" value="MBA9083780.1"/>
    <property type="molecule type" value="Genomic_DNA"/>
</dbReference>
<keyword evidence="2" id="KW-1185">Reference proteome</keyword>
<dbReference type="RefSeq" id="WP_182533925.1">
    <property type="nucleotide sequence ID" value="NZ_JACJIP010000001.1"/>
</dbReference>
<accession>A0A7W3XPU2</accession>
<name>A0A7W3XPU2_9BACL</name>